<protein>
    <submittedName>
        <fullName evidence="4">Methyltransferase domain-containing protein</fullName>
    </submittedName>
</protein>
<dbReference type="InterPro" id="IPR002123">
    <property type="entry name" value="Plipid/glycerol_acylTrfase"/>
</dbReference>
<feature type="non-terminal residue" evidence="4">
    <location>
        <position position="334"/>
    </location>
</feature>
<dbReference type="Pfam" id="PF08241">
    <property type="entry name" value="Methyltransf_11"/>
    <property type="match status" value="1"/>
</dbReference>
<evidence type="ECO:0000313" key="5">
    <source>
        <dbReference type="Proteomes" id="UP000724148"/>
    </source>
</evidence>
<keyword evidence="1" id="KW-0808">Transferase</keyword>
<keyword evidence="4" id="KW-0489">Methyltransferase</keyword>
<dbReference type="CDD" id="cd07989">
    <property type="entry name" value="LPLAT_AGPAT-like"/>
    <property type="match status" value="1"/>
</dbReference>
<keyword evidence="2" id="KW-0012">Acyltransferase</keyword>
<sequence length="334" mass="38857">MFVALIHKIAWIPLRFLFWLFADYQVSGIEKIREVRAPAIFISNHHGPFDPFLIGIGLPWLSPLHGVRWLTRDEEFNRPIRRHTLRLFGAFPGKILSGYNEALKQPLRYLARGISVGVFPDWCYQGDALCLARMHYIAPLLAKKTSQPVIPVFLYGVHDVTWWRLFTRQLKIQVMYGMPYYPQERAASMQVYDEINKLLFQAKWSYLHEVLHEGEKTFWEEYGKFYHYLERADAYNDLIADFRSLLPETVKGTWLDVGSGSGKVLELLLSRANKYGEGAHLIASDHNQVMLQHLKGRFQEKIAIREIDLVKRLPFEDETLDGISANLVLPYIVH</sequence>
<dbReference type="GO" id="GO:0003841">
    <property type="term" value="F:1-acylglycerol-3-phosphate O-acyltransferase activity"/>
    <property type="evidence" value="ECO:0007669"/>
    <property type="project" value="TreeGrafter"/>
</dbReference>
<reference evidence="4" key="1">
    <citation type="submission" date="2020-07" db="EMBL/GenBank/DDBJ databases">
        <title>Huge and variable diversity of episymbiotic CPR bacteria and DPANN archaea in groundwater ecosystems.</title>
        <authorList>
            <person name="He C.Y."/>
            <person name="Keren R."/>
            <person name="Whittaker M."/>
            <person name="Farag I.F."/>
            <person name="Doudna J."/>
            <person name="Cate J.H.D."/>
            <person name="Banfield J.F."/>
        </authorList>
    </citation>
    <scope>NUCLEOTIDE SEQUENCE</scope>
    <source>
        <strain evidence="4">NC_groundwater_193_Ag_S-0.1um_51_7</strain>
    </source>
</reference>
<name>A0A931SD24_9BACT</name>
<evidence type="ECO:0000256" key="2">
    <source>
        <dbReference type="ARBA" id="ARBA00023315"/>
    </source>
</evidence>
<accession>A0A931SD24</accession>
<evidence type="ECO:0000259" key="3">
    <source>
        <dbReference type="SMART" id="SM00563"/>
    </source>
</evidence>
<dbReference type="SUPFAM" id="SSF69593">
    <property type="entry name" value="Glycerol-3-phosphate (1)-acyltransferase"/>
    <property type="match status" value="1"/>
</dbReference>
<gene>
    <name evidence="4" type="ORF">HYT40_00680</name>
</gene>
<evidence type="ECO:0000313" key="4">
    <source>
        <dbReference type="EMBL" id="MBI2096662.1"/>
    </source>
</evidence>
<dbReference type="InterPro" id="IPR029063">
    <property type="entry name" value="SAM-dependent_MTases_sf"/>
</dbReference>
<dbReference type="PANTHER" id="PTHR10434:SF11">
    <property type="entry name" value="1-ACYL-SN-GLYCEROL-3-PHOSPHATE ACYLTRANSFERASE"/>
    <property type="match status" value="1"/>
</dbReference>
<dbReference type="InterPro" id="IPR013216">
    <property type="entry name" value="Methyltransf_11"/>
</dbReference>
<dbReference type="SMART" id="SM00563">
    <property type="entry name" value="PlsC"/>
    <property type="match status" value="1"/>
</dbReference>
<dbReference type="GO" id="GO:0008757">
    <property type="term" value="F:S-adenosylmethionine-dependent methyltransferase activity"/>
    <property type="evidence" value="ECO:0007669"/>
    <property type="project" value="InterPro"/>
</dbReference>
<dbReference type="SUPFAM" id="SSF53335">
    <property type="entry name" value="S-adenosyl-L-methionine-dependent methyltransferases"/>
    <property type="match status" value="1"/>
</dbReference>
<dbReference type="Gene3D" id="3.40.50.150">
    <property type="entry name" value="Vaccinia Virus protein VP39"/>
    <property type="match status" value="1"/>
</dbReference>
<dbReference type="Proteomes" id="UP000724148">
    <property type="component" value="Unassembled WGS sequence"/>
</dbReference>
<feature type="domain" description="Phospholipid/glycerol acyltransferase" evidence="3">
    <location>
        <begin position="39"/>
        <end position="157"/>
    </location>
</feature>
<dbReference type="GO" id="GO:0006654">
    <property type="term" value="P:phosphatidic acid biosynthetic process"/>
    <property type="evidence" value="ECO:0007669"/>
    <property type="project" value="TreeGrafter"/>
</dbReference>
<dbReference type="EMBL" id="JACOZA010000014">
    <property type="protein sequence ID" value="MBI2096662.1"/>
    <property type="molecule type" value="Genomic_DNA"/>
</dbReference>
<proteinExistence type="predicted"/>
<dbReference type="CDD" id="cd02440">
    <property type="entry name" value="AdoMet_MTases"/>
    <property type="match status" value="1"/>
</dbReference>
<evidence type="ECO:0000256" key="1">
    <source>
        <dbReference type="ARBA" id="ARBA00022679"/>
    </source>
</evidence>
<dbReference type="AlphaFoldDB" id="A0A931SD24"/>
<dbReference type="PANTHER" id="PTHR10434">
    <property type="entry name" value="1-ACYL-SN-GLYCEROL-3-PHOSPHATE ACYLTRANSFERASE"/>
    <property type="match status" value="1"/>
</dbReference>
<dbReference type="Pfam" id="PF01553">
    <property type="entry name" value="Acyltransferase"/>
    <property type="match status" value="1"/>
</dbReference>
<comment type="caution">
    <text evidence="4">The sequence shown here is derived from an EMBL/GenBank/DDBJ whole genome shotgun (WGS) entry which is preliminary data.</text>
</comment>
<organism evidence="4 5">
    <name type="scientific">Candidatus Sungiibacteriota bacterium</name>
    <dbReference type="NCBI Taxonomy" id="2750080"/>
    <lineage>
        <taxon>Bacteria</taxon>
        <taxon>Candidatus Sungiibacteriota</taxon>
    </lineage>
</organism>
<dbReference type="GO" id="GO:0032259">
    <property type="term" value="P:methylation"/>
    <property type="evidence" value="ECO:0007669"/>
    <property type="project" value="UniProtKB-KW"/>
</dbReference>